<accession>A0AC60Q6M6</accession>
<evidence type="ECO:0000313" key="1">
    <source>
        <dbReference type="EMBL" id="KAG0428602.1"/>
    </source>
</evidence>
<keyword evidence="2" id="KW-1185">Reference proteome</keyword>
<organism evidence="1 2">
    <name type="scientific">Ixodes persulcatus</name>
    <name type="common">Taiga tick</name>
    <dbReference type="NCBI Taxonomy" id="34615"/>
    <lineage>
        <taxon>Eukaryota</taxon>
        <taxon>Metazoa</taxon>
        <taxon>Ecdysozoa</taxon>
        <taxon>Arthropoda</taxon>
        <taxon>Chelicerata</taxon>
        <taxon>Arachnida</taxon>
        <taxon>Acari</taxon>
        <taxon>Parasitiformes</taxon>
        <taxon>Ixodida</taxon>
        <taxon>Ixodoidea</taxon>
        <taxon>Ixodidae</taxon>
        <taxon>Ixodinae</taxon>
        <taxon>Ixodes</taxon>
    </lineage>
</organism>
<dbReference type="EMBL" id="JABSTQ010009504">
    <property type="protein sequence ID" value="KAG0428602.1"/>
    <property type="molecule type" value="Genomic_DNA"/>
</dbReference>
<gene>
    <name evidence="1" type="ORF">HPB47_024425</name>
</gene>
<reference evidence="1 2" key="1">
    <citation type="journal article" date="2020" name="Cell">
        <title>Large-Scale Comparative Analyses of Tick Genomes Elucidate Their Genetic Diversity and Vector Capacities.</title>
        <authorList>
            <consortium name="Tick Genome and Microbiome Consortium (TIGMIC)"/>
            <person name="Jia N."/>
            <person name="Wang J."/>
            <person name="Shi W."/>
            <person name="Du L."/>
            <person name="Sun Y."/>
            <person name="Zhan W."/>
            <person name="Jiang J.F."/>
            <person name="Wang Q."/>
            <person name="Zhang B."/>
            <person name="Ji P."/>
            <person name="Bell-Sakyi L."/>
            <person name="Cui X.M."/>
            <person name="Yuan T.T."/>
            <person name="Jiang B.G."/>
            <person name="Yang W.F."/>
            <person name="Lam T.T."/>
            <person name="Chang Q.C."/>
            <person name="Ding S.J."/>
            <person name="Wang X.J."/>
            <person name="Zhu J.G."/>
            <person name="Ruan X.D."/>
            <person name="Zhao L."/>
            <person name="Wei J.T."/>
            <person name="Ye R.Z."/>
            <person name="Que T.C."/>
            <person name="Du C.H."/>
            <person name="Zhou Y.H."/>
            <person name="Cheng J.X."/>
            <person name="Dai P.F."/>
            <person name="Guo W.B."/>
            <person name="Han X.H."/>
            <person name="Huang E.J."/>
            <person name="Li L.F."/>
            <person name="Wei W."/>
            <person name="Gao Y.C."/>
            <person name="Liu J.Z."/>
            <person name="Shao H.Z."/>
            <person name="Wang X."/>
            <person name="Wang C.C."/>
            <person name="Yang T.C."/>
            <person name="Huo Q.B."/>
            <person name="Li W."/>
            <person name="Chen H.Y."/>
            <person name="Chen S.E."/>
            <person name="Zhou L.G."/>
            <person name="Ni X.B."/>
            <person name="Tian J.H."/>
            <person name="Sheng Y."/>
            <person name="Liu T."/>
            <person name="Pan Y.S."/>
            <person name="Xia L.Y."/>
            <person name="Li J."/>
            <person name="Zhao F."/>
            <person name="Cao W.C."/>
        </authorList>
    </citation>
    <scope>NUCLEOTIDE SEQUENCE [LARGE SCALE GENOMIC DNA]</scope>
    <source>
        <tissue evidence="1">Larvae</tissue>
    </source>
</reference>
<evidence type="ECO:0000313" key="2">
    <source>
        <dbReference type="Proteomes" id="UP000805193"/>
    </source>
</evidence>
<protein>
    <submittedName>
        <fullName evidence="1">Uncharacterized protein</fullName>
    </submittedName>
</protein>
<comment type="caution">
    <text evidence="1">The sequence shown here is derived from an EMBL/GenBank/DDBJ whole genome shotgun (WGS) entry which is preliminary data.</text>
</comment>
<name>A0AC60Q6M6_IXOPE</name>
<dbReference type="Proteomes" id="UP000805193">
    <property type="component" value="Unassembled WGS sequence"/>
</dbReference>
<proteinExistence type="predicted"/>
<sequence>MAPPTDRRLVIQRTNEPDSRYIHQGVCDYCLFDGEGNLTSYNYPLEYPSNLDCTYRVKRVGGACALELTLHDFEVEDSEDCRNDYLKVDGKLFCGSLKHRGRRVGACEERHSQEEFMLWSPNFPEPYGPDQKCWYYIRRASSAVCGLELTFFNFELEASDGCVYDFLDVDGQKLCGSITPGAVRVFMFNRDQLLIHFNSDSQTNKRGFHVKARQITTCYPGSSRVSDDITSYGFPTAYRGNMLCRMTITRPSDAFCFVQMEFNEFDVEKSSRCDRDFLQIDRDRYCGTMLKGHRKQMVYDTDGNAVMVFKTDESVAGKGFRVRFHQVPCAGAHRETTTPMTAVRPNFEQQEFYIQSPNYPSNYQDNQDCHYAVHRAGSDVCHLELVFASFDVESSPGCQFDYLEFGGERHCGTLPSDHSCEISLTMEILIHRVF</sequence>